<proteinExistence type="inferred from homology"/>
<dbReference type="PROSITE" id="PS00729">
    <property type="entry name" value="AP_NUCLEASE_F2_1"/>
    <property type="match status" value="1"/>
</dbReference>
<evidence type="ECO:0000313" key="10">
    <source>
        <dbReference type="EMBL" id="KKO76680.1"/>
    </source>
</evidence>
<comment type="caution">
    <text evidence="10">The sequence shown here is derived from an EMBL/GenBank/DDBJ whole genome shotgun (WGS) entry which is preliminary data.</text>
</comment>
<gene>
    <name evidence="10" type="ORF">AAJ76_1000120998</name>
</gene>
<dbReference type="OMA" id="HPGSHLR"/>
<comment type="cofactor">
    <cofactor evidence="1">
        <name>Zn(2+)</name>
        <dbReference type="ChEBI" id="CHEBI:29105"/>
    </cofactor>
</comment>
<dbReference type="FunFam" id="3.20.20.150:FF:000001">
    <property type="entry name" value="Probable endonuclease 4"/>
    <property type="match status" value="1"/>
</dbReference>
<evidence type="ECO:0000256" key="5">
    <source>
        <dbReference type="ARBA" id="ARBA00022763"/>
    </source>
</evidence>
<dbReference type="GO" id="GO:0006284">
    <property type="term" value="P:base-excision repair"/>
    <property type="evidence" value="ECO:0007669"/>
    <property type="project" value="TreeGrafter"/>
</dbReference>
<keyword evidence="6" id="KW-0378">Hydrolase</keyword>
<evidence type="ECO:0000256" key="8">
    <source>
        <dbReference type="ARBA" id="ARBA00023204"/>
    </source>
</evidence>
<keyword evidence="5" id="KW-0227">DNA damage</keyword>
<keyword evidence="4" id="KW-0479">Metal-binding</keyword>
<dbReference type="HAMAP" id="MF_00152">
    <property type="entry name" value="Nfo"/>
    <property type="match status" value="1"/>
</dbReference>
<dbReference type="InterPro" id="IPR036237">
    <property type="entry name" value="Xyl_isomerase-like_sf"/>
</dbReference>
<dbReference type="GO" id="GO:0005739">
    <property type="term" value="C:mitochondrion"/>
    <property type="evidence" value="ECO:0007669"/>
    <property type="project" value="TreeGrafter"/>
</dbReference>
<accession>A0A0F9WJH1</accession>
<evidence type="ECO:0000256" key="1">
    <source>
        <dbReference type="ARBA" id="ARBA00001947"/>
    </source>
</evidence>
<dbReference type="RefSeq" id="XP_024332422.1">
    <property type="nucleotide sequence ID" value="XM_024473568.1"/>
</dbReference>
<dbReference type="InterPro" id="IPR001719">
    <property type="entry name" value="AP_endonuc_2"/>
</dbReference>
<dbReference type="VEuPathDB" id="MicrosporidiaDB:G9O61_00g002250"/>
<dbReference type="GO" id="GO:0008081">
    <property type="term" value="F:phosphoric diester hydrolase activity"/>
    <property type="evidence" value="ECO:0007669"/>
    <property type="project" value="TreeGrafter"/>
</dbReference>
<dbReference type="VEuPathDB" id="MicrosporidiaDB:AAJ76_1000120998"/>
<feature type="domain" description="Xylose isomerase-like TIM barrel" evidence="9">
    <location>
        <begin position="23"/>
        <end position="269"/>
    </location>
</feature>
<dbReference type="PROSITE" id="PS00731">
    <property type="entry name" value="AP_NUCLEASE_F2_3"/>
    <property type="match status" value="1"/>
</dbReference>
<keyword evidence="10" id="KW-0255">Endonuclease</keyword>
<evidence type="ECO:0000256" key="2">
    <source>
        <dbReference type="ARBA" id="ARBA00005340"/>
    </source>
</evidence>
<evidence type="ECO:0000259" key="9">
    <source>
        <dbReference type="Pfam" id="PF01261"/>
    </source>
</evidence>
<dbReference type="PROSITE" id="PS00730">
    <property type="entry name" value="AP_NUCLEASE_F2_2"/>
    <property type="match status" value="1"/>
</dbReference>
<dbReference type="Proteomes" id="UP000034350">
    <property type="component" value="Unassembled WGS sequence"/>
</dbReference>
<evidence type="ECO:0000313" key="11">
    <source>
        <dbReference type="Proteomes" id="UP000034350"/>
    </source>
</evidence>
<dbReference type="GO" id="GO:0005634">
    <property type="term" value="C:nucleus"/>
    <property type="evidence" value="ECO:0007669"/>
    <property type="project" value="TreeGrafter"/>
</dbReference>
<dbReference type="GeneID" id="36318462"/>
<protein>
    <recommendedName>
        <fullName evidence="3">Apurinic-apyrimidinic endonuclease 1</fullName>
    </recommendedName>
</protein>
<evidence type="ECO:0000256" key="4">
    <source>
        <dbReference type="ARBA" id="ARBA00022723"/>
    </source>
</evidence>
<dbReference type="GO" id="GO:0003906">
    <property type="term" value="F:DNA-(apurinic or apyrimidinic site) endonuclease activity"/>
    <property type="evidence" value="ECO:0007669"/>
    <property type="project" value="TreeGrafter"/>
</dbReference>
<evidence type="ECO:0000256" key="7">
    <source>
        <dbReference type="ARBA" id="ARBA00022833"/>
    </source>
</evidence>
<comment type="similarity">
    <text evidence="2">Belongs to the AP endonuclease 2 family.</text>
</comment>
<evidence type="ECO:0000256" key="3">
    <source>
        <dbReference type="ARBA" id="ARBA00021759"/>
    </source>
</evidence>
<dbReference type="GO" id="GO:0016829">
    <property type="term" value="F:lyase activity"/>
    <property type="evidence" value="ECO:0007669"/>
    <property type="project" value="UniProtKB-KW"/>
</dbReference>
<evidence type="ECO:0000256" key="6">
    <source>
        <dbReference type="ARBA" id="ARBA00022801"/>
    </source>
</evidence>
<dbReference type="PANTHER" id="PTHR21445:SF0">
    <property type="entry name" value="APURINIC-APYRIMIDINIC ENDONUCLEASE"/>
    <property type="match status" value="1"/>
</dbReference>
<dbReference type="NCBIfam" id="TIGR00587">
    <property type="entry name" value="nfo"/>
    <property type="match status" value="1"/>
</dbReference>
<dbReference type="SMART" id="SM00518">
    <property type="entry name" value="AP2Ec"/>
    <property type="match status" value="1"/>
</dbReference>
<dbReference type="Gene3D" id="3.20.20.150">
    <property type="entry name" value="Divalent-metal-dependent TIM barrel enzymes"/>
    <property type="match status" value="1"/>
</dbReference>
<sequence>MAKLIGAHLSISKGIDKLQNMMESIGAKCCAIFLKNQKRFSSAPYKKVVVENFKKKILFPELIVPHGSYLINLGNPEKIENSYLCLIDDLKRCNELGIIYYNLHPGSDVTNIGQKCLDFISEQLNKALSEVPNVIILIENMAGQGKYVCHKFEDIKYIIDKIKFKNRIGVCLDTCHMFGAGYDIRTKEKFQTVMKHFDDVIGLKFLKAVHLNDSKEDLGSRKDRHEQIGKGKIGIVAFKYIMNSSIFEDIPMILETPNHDEYSNEIKLLNSLIEK</sequence>
<dbReference type="PROSITE" id="PS51432">
    <property type="entry name" value="AP_NUCLEASE_F2_4"/>
    <property type="match status" value="1"/>
</dbReference>
<dbReference type="GO" id="GO:0003677">
    <property type="term" value="F:DNA binding"/>
    <property type="evidence" value="ECO:0007669"/>
    <property type="project" value="InterPro"/>
</dbReference>
<dbReference type="EMBL" id="JPQZ01000001">
    <property type="protein sequence ID" value="KKO76680.1"/>
    <property type="molecule type" value="Genomic_DNA"/>
</dbReference>
<dbReference type="AlphaFoldDB" id="A0A0F9WJH1"/>
<dbReference type="GO" id="GO:0008270">
    <property type="term" value="F:zinc ion binding"/>
    <property type="evidence" value="ECO:0007669"/>
    <property type="project" value="InterPro"/>
</dbReference>
<dbReference type="PANTHER" id="PTHR21445">
    <property type="entry name" value="ENDONUCLEASE IV ENDODEOXYRIBONUCLEASE IV"/>
    <property type="match status" value="1"/>
</dbReference>
<name>A0A0F9WJH1_9MICR</name>
<dbReference type="SUPFAM" id="SSF51658">
    <property type="entry name" value="Xylose isomerase-like"/>
    <property type="match status" value="1"/>
</dbReference>
<dbReference type="VEuPathDB" id="MicrosporidiaDB:NCER_100092"/>
<organism evidence="10 11">
    <name type="scientific">Vairimorpha ceranae</name>
    <dbReference type="NCBI Taxonomy" id="40302"/>
    <lineage>
        <taxon>Eukaryota</taxon>
        <taxon>Fungi</taxon>
        <taxon>Fungi incertae sedis</taxon>
        <taxon>Microsporidia</taxon>
        <taxon>Nosematidae</taxon>
        <taxon>Vairimorpha</taxon>
    </lineage>
</organism>
<keyword evidence="10" id="KW-0540">Nuclease</keyword>
<dbReference type="Pfam" id="PF01261">
    <property type="entry name" value="AP_endonuc_2"/>
    <property type="match status" value="1"/>
</dbReference>
<keyword evidence="8" id="KW-0234">DNA repair</keyword>
<dbReference type="InterPro" id="IPR013022">
    <property type="entry name" value="Xyl_isomerase-like_TIM-brl"/>
</dbReference>
<keyword evidence="7" id="KW-0862">Zinc</keyword>
<dbReference type="InterPro" id="IPR018246">
    <property type="entry name" value="AP_endonuc_F2_Zn_BS"/>
</dbReference>
<keyword evidence="11" id="KW-1185">Reference proteome</keyword>
<keyword evidence="10" id="KW-0456">Lyase</keyword>
<dbReference type="NCBIfam" id="NF002199">
    <property type="entry name" value="PRK01060.1-4"/>
    <property type="match status" value="1"/>
</dbReference>
<reference evidence="10 11" key="1">
    <citation type="journal article" date="2015" name="Environ. Microbiol.">
        <title>Genome analyses suggest the presence of polyploidy and recent human-driven expansions in eight global populations of the honeybee pathogen Nosema ceranae.</title>
        <authorList>
            <person name="Pelin A."/>
            <person name="Selman M."/>
            <person name="Aris-Brosou S."/>
            <person name="Farinelli L."/>
            <person name="Corradi N."/>
        </authorList>
    </citation>
    <scope>NUCLEOTIDE SEQUENCE [LARGE SCALE GENOMIC DNA]</scope>
    <source>
        <strain evidence="10 11">PA08 1199</strain>
    </source>
</reference>
<dbReference type="OrthoDB" id="7663182at2759"/>
<dbReference type="CDD" id="cd00019">
    <property type="entry name" value="AP2Ec"/>
    <property type="match status" value="1"/>
</dbReference>